<gene>
    <name evidence="2" type="ORF">ACFPB0_14565</name>
</gene>
<accession>A0ABV9NDV2</accession>
<evidence type="ECO:0000256" key="1">
    <source>
        <dbReference type="SAM" id="MobiDB-lite"/>
    </source>
</evidence>
<name>A0ABV9NDV2_9PROT</name>
<feature type="region of interest" description="Disordered" evidence="1">
    <location>
        <begin position="1"/>
        <end position="24"/>
    </location>
</feature>
<keyword evidence="3" id="KW-1185">Reference proteome</keyword>
<organism evidence="2 3">
    <name type="scientific">Glycocaulis abyssi</name>
    <dbReference type="NCBI Taxonomy" id="1433403"/>
    <lineage>
        <taxon>Bacteria</taxon>
        <taxon>Pseudomonadati</taxon>
        <taxon>Pseudomonadota</taxon>
        <taxon>Alphaproteobacteria</taxon>
        <taxon>Maricaulales</taxon>
        <taxon>Maricaulaceae</taxon>
        <taxon>Glycocaulis</taxon>
    </lineage>
</organism>
<dbReference type="RefSeq" id="WP_382437098.1">
    <property type="nucleotide sequence ID" value="NZ_JBHSGQ010000017.1"/>
</dbReference>
<evidence type="ECO:0000313" key="3">
    <source>
        <dbReference type="Proteomes" id="UP001596024"/>
    </source>
</evidence>
<dbReference type="EMBL" id="JBHSGQ010000017">
    <property type="protein sequence ID" value="MFC4726511.1"/>
    <property type="molecule type" value="Genomic_DNA"/>
</dbReference>
<protein>
    <submittedName>
        <fullName evidence="2">Uncharacterized protein</fullName>
    </submittedName>
</protein>
<comment type="caution">
    <text evidence="2">The sequence shown here is derived from an EMBL/GenBank/DDBJ whole genome shotgun (WGS) entry which is preliminary data.</text>
</comment>
<reference evidence="3" key="1">
    <citation type="journal article" date="2019" name="Int. J. Syst. Evol. Microbiol.">
        <title>The Global Catalogue of Microorganisms (GCM) 10K type strain sequencing project: providing services to taxonomists for standard genome sequencing and annotation.</title>
        <authorList>
            <consortium name="The Broad Institute Genomics Platform"/>
            <consortium name="The Broad Institute Genome Sequencing Center for Infectious Disease"/>
            <person name="Wu L."/>
            <person name="Ma J."/>
        </authorList>
    </citation>
    <scope>NUCLEOTIDE SEQUENCE [LARGE SCALE GENOMIC DNA]</scope>
    <source>
        <strain evidence="3">CCUG 62981</strain>
    </source>
</reference>
<evidence type="ECO:0000313" key="2">
    <source>
        <dbReference type="EMBL" id="MFC4726511.1"/>
    </source>
</evidence>
<proteinExistence type="predicted"/>
<dbReference type="Proteomes" id="UP001596024">
    <property type="component" value="Unassembled WGS sequence"/>
</dbReference>
<sequence>MADDLPKPSESERHDDRNCDRTIEQGSRQPWGHFLAGRWRLLVIALTPIIHVWPPDRERLGLPFWGIQAWIECKGFVLYVFEPGLVIVCN</sequence>
<feature type="compositionally biased region" description="Basic and acidic residues" evidence="1">
    <location>
        <begin position="1"/>
        <end position="23"/>
    </location>
</feature>